<evidence type="ECO:0000313" key="3">
    <source>
        <dbReference type="Proteomes" id="UP000584824"/>
    </source>
</evidence>
<feature type="compositionally biased region" description="Polar residues" evidence="1">
    <location>
        <begin position="14"/>
        <end position="25"/>
    </location>
</feature>
<keyword evidence="3" id="KW-1185">Reference proteome</keyword>
<evidence type="ECO:0000256" key="1">
    <source>
        <dbReference type="SAM" id="MobiDB-lite"/>
    </source>
</evidence>
<feature type="region of interest" description="Disordered" evidence="1">
    <location>
        <begin position="1"/>
        <end position="25"/>
    </location>
</feature>
<dbReference type="AlphaFoldDB" id="A0A7W6P280"/>
<comment type="caution">
    <text evidence="2">The sequence shown here is derived from an EMBL/GenBank/DDBJ whole genome shotgun (WGS) entry which is preliminary data.</text>
</comment>
<gene>
    <name evidence="2" type="ORF">GGQ66_002139</name>
</gene>
<dbReference type="Proteomes" id="UP000584824">
    <property type="component" value="Unassembled WGS sequence"/>
</dbReference>
<reference evidence="2 3" key="1">
    <citation type="submission" date="2020-08" db="EMBL/GenBank/DDBJ databases">
        <title>Genomic Encyclopedia of Type Strains, Phase IV (KMG-IV): sequencing the most valuable type-strain genomes for metagenomic binning, comparative biology and taxonomic classification.</title>
        <authorList>
            <person name="Goeker M."/>
        </authorList>
    </citation>
    <scope>NUCLEOTIDE SEQUENCE [LARGE SCALE GENOMIC DNA]</scope>
    <source>
        <strain evidence="2 3">DSM 26385</strain>
    </source>
</reference>
<evidence type="ECO:0000313" key="2">
    <source>
        <dbReference type="EMBL" id="MBB4103581.1"/>
    </source>
</evidence>
<organism evidence="2 3">
    <name type="scientific">Allorhizobium borbori</name>
    <dbReference type="NCBI Taxonomy" id="485907"/>
    <lineage>
        <taxon>Bacteria</taxon>
        <taxon>Pseudomonadati</taxon>
        <taxon>Pseudomonadota</taxon>
        <taxon>Alphaproteobacteria</taxon>
        <taxon>Hyphomicrobiales</taxon>
        <taxon>Rhizobiaceae</taxon>
        <taxon>Rhizobium/Agrobacterium group</taxon>
        <taxon>Allorhizobium</taxon>
    </lineage>
</organism>
<sequence length="266" mass="27430">MPTFDTGRFGGGYSPNNAPLSGQVQSYDPMLSPAADFGGRFAPSGPVPQGLEGLQSGLYAGQRDVGLLPELRDAVDYSRYSGQIASQPTYGPTYTQPQQPQQTATAYAQPEETVAPAPGIDAIQTASPSAGGLLGSIPGVTSPDEYAQIAQTRAELGVPNDLTGLRSLSPAAARQMDRSFSARQTFGTLGGALLGGALLGPVGGLLGGYLGRNVASKSYYPDAPQPVAGQTAKGYDKGDLSDYGQRAYESSGQFRDAVDSGKGGLW</sequence>
<feature type="region of interest" description="Disordered" evidence="1">
    <location>
        <begin position="220"/>
        <end position="243"/>
    </location>
</feature>
<proteinExistence type="predicted"/>
<dbReference type="EMBL" id="JACIDU010000007">
    <property type="protein sequence ID" value="MBB4103581.1"/>
    <property type="molecule type" value="Genomic_DNA"/>
</dbReference>
<protein>
    <submittedName>
        <fullName evidence="2">Uncharacterized protein</fullName>
    </submittedName>
</protein>
<dbReference type="RefSeq" id="WP_183792238.1">
    <property type="nucleotide sequence ID" value="NZ_JACIDU010000007.1"/>
</dbReference>
<accession>A0A7W6P280</accession>
<name>A0A7W6P280_9HYPH</name>